<evidence type="ECO:0000256" key="2">
    <source>
        <dbReference type="ARBA" id="ARBA00022729"/>
    </source>
</evidence>
<keyword evidence="3" id="KW-0574">Periplasm</keyword>
<dbReference type="InterPro" id="IPR012480">
    <property type="entry name" value="Hepar_II_III_C"/>
</dbReference>
<feature type="domain" description="Heparinase II/III-like C-terminal" evidence="5">
    <location>
        <begin position="413"/>
        <end position="604"/>
    </location>
</feature>
<dbReference type="PANTHER" id="PTHR39210:SF1">
    <property type="entry name" value="HEPARIN-SULFATE LYASE"/>
    <property type="match status" value="1"/>
</dbReference>
<dbReference type="Gene3D" id="1.50.10.100">
    <property type="entry name" value="Chondroitin AC/alginate lyase"/>
    <property type="match status" value="1"/>
</dbReference>
<evidence type="ECO:0008006" key="9">
    <source>
        <dbReference type="Google" id="ProtNLM"/>
    </source>
</evidence>
<feature type="domain" description="Heparin-sulfate lyase N-terminal" evidence="6">
    <location>
        <begin position="76"/>
        <end position="341"/>
    </location>
</feature>
<dbReference type="InterPro" id="IPR031680">
    <property type="entry name" value="Hepar_II_III_N"/>
</dbReference>
<evidence type="ECO:0000256" key="4">
    <source>
        <dbReference type="ARBA" id="ARBA00023239"/>
    </source>
</evidence>
<dbReference type="KEGG" id="mhev:MHEL_12590"/>
<evidence type="ECO:0000256" key="3">
    <source>
        <dbReference type="ARBA" id="ARBA00022764"/>
    </source>
</evidence>
<dbReference type="SUPFAM" id="SSF48230">
    <property type="entry name" value="Chondroitin AC/alginate lyase"/>
    <property type="match status" value="1"/>
</dbReference>
<protein>
    <recommendedName>
        <fullName evidence="9">Heparin-sulfate lyase N-terminal domain-containing protein</fullName>
    </recommendedName>
</protein>
<evidence type="ECO:0000256" key="1">
    <source>
        <dbReference type="ARBA" id="ARBA00004418"/>
    </source>
</evidence>
<organism evidence="7 8">
    <name type="scientific">Mycolicibacterium helvum</name>
    <dbReference type="NCBI Taxonomy" id="1534349"/>
    <lineage>
        <taxon>Bacteria</taxon>
        <taxon>Bacillati</taxon>
        <taxon>Actinomycetota</taxon>
        <taxon>Actinomycetes</taxon>
        <taxon>Mycobacteriales</taxon>
        <taxon>Mycobacteriaceae</taxon>
        <taxon>Mycolicibacterium</taxon>
    </lineage>
</organism>
<dbReference type="Proteomes" id="UP000467148">
    <property type="component" value="Chromosome"/>
</dbReference>
<accession>A0A7I7T4I9</accession>
<dbReference type="Pfam" id="PF16889">
    <property type="entry name" value="Hepar_II_III_N"/>
    <property type="match status" value="1"/>
</dbReference>
<gene>
    <name evidence="7" type="ORF">MHEL_12590</name>
</gene>
<dbReference type="InterPro" id="IPR008929">
    <property type="entry name" value="Chondroitin_lyas"/>
</dbReference>
<dbReference type="EMBL" id="AP022596">
    <property type="protein sequence ID" value="BBY63016.1"/>
    <property type="molecule type" value="Genomic_DNA"/>
</dbReference>
<dbReference type="Gene3D" id="2.70.98.70">
    <property type="match status" value="1"/>
</dbReference>
<reference evidence="7 8" key="1">
    <citation type="journal article" date="2019" name="Emerg. Microbes Infect.">
        <title>Comprehensive subspecies identification of 175 nontuberculous mycobacteria species based on 7547 genomic profiles.</title>
        <authorList>
            <person name="Matsumoto Y."/>
            <person name="Kinjo T."/>
            <person name="Motooka D."/>
            <person name="Nabeya D."/>
            <person name="Jung N."/>
            <person name="Uechi K."/>
            <person name="Horii T."/>
            <person name="Iida T."/>
            <person name="Fujita J."/>
            <person name="Nakamura S."/>
        </authorList>
    </citation>
    <scope>NUCLEOTIDE SEQUENCE [LARGE SCALE GENOMIC DNA]</scope>
    <source>
        <strain evidence="7 8">JCM 30396</strain>
    </source>
</reference>
<keyword evidence="4" id="KW-0456">Lyase</keyword>
<comment type="subcellular location">
    <subcellularLocation>
        <location evidence="1">Periplasm</location>
    </subcellularLocation>
</comment>
<proteinExistence type="predicted"/>
<sequence>MQARELLWRSHRAALASLPSRSADSVTPRLASGSRQEDWDSAQASFRAATNRPVLLDRERAESIAANHREHVSTLLAAADAATNLSFQFFGYPRVQLVHPVDWNHDPISDLRWPSNASRRFARQKLASDVKWIWELNRLQHLPLLAQAWLFTGDARYSTAAFDQLDSWIDQNPTGQGIAWCGAFEAGIRAISIAIALQGLREAPELTPERFQRIVGVLGASANRCWHGRSLFSSANNHLIGEMAGLAVVAMMFPEFRDAKRWERQAIQTLSAEAPKQLLADGAGSEQAISYQMFTVELLHLVAVLAAERGDDGAPDPIVEAIERSSFFLASLIEGGDPAPRYGDDDGGFALRLGVQPVRTIRDHLGIVAGSGWGPGGATASCDNLDAQWYRAASRSASNPLSPRHSELAVEGASFVAPHGGLAVLRDSAIRTMMDIGPLGYLSIAAHGHADALAVTVSADGEDIISDPGTGSYHGHADWRAVMRGTRAHSTVCVDGQDQSVSGGPFLWSEHARVTIRGISLENGVVDAQHDGYKRLAGGVVHRRWLISPPGERARLVVDLLTGTGRHTCSQNWPLHPAIDVETNRAGHLLSRRGAPVMQLLYAASAATFIDGVFGDSERNWGWWSDRLERRTPTWWLSASCDTDLPLAMVTLMTPTDGIVTEGLSVQMSEGLLEIGWEEDGRARSTTVSTDGGAAVSMSS</sequence>
<name>A0A7I7T4I9_9MYCO</name>
<keyword evidence="2" id="KW-0732">Signal</keyword>
<dbReference type="GO" id="GO:0042597">
    <property type="term" value="C:periplasmic space"/>
    <property type="evidence" value="ECO:0007669"/>
    <property type="project" value="UniProtKB-SubCell"/>
</dbReference>
<dbReference type="AlphaFoldDB" id="A0A7I7T4I9"/>
<evidence type="ECO:0000259" key="5">
    <source>
        <dbReference type="Pfam" id="PF07940"/>
    </source>
</evidence>
<dbReference type="PANTHER" id="PTHR39210">
    <property type="entry name" value="HEPARIN-SULFATE LYASE"/>
    <property type="match status" value="1"/>
</dbReference>
<evidence type="ECO:0000313" key="8">
    <source>
        <dbReference type="Proteomes" id="UP000467148"/>
    </source>
</evidence>
<keyword evidence="8" id="KW-1185">Reference proteome</keyword>
<evidence type="ECO:0000259" key="6">
    <source>
        <dbReference type="Pfam" id="PF16889"/>
    </source>
</evidence>
<dbReference type="GO" id="GO:0016829">
    <property type="term" value="F:lyase activity"/>
    <property type="evidence" value="ECO:0007669"/>
    <property type="project" value="UniProtKB-KW"/>
</dbReference>
<dbReference type="Pfam" id="PF07940">
    <property type="entry name" value="Hepar_II_III_C"/>
    <property type="match status" value="1"/>
</dbReference>
<evidence type="ECO:0000313" key="7">
    <source>
        <dbReference type="EMBL" id="BBY63016.1"/>
    </source>
</evidence>